<keyword evidence="2" id="KW-1133">Transmembrane helix</keyword>
<evidence type="ECO:0000256" key="1">
    <source>
        <dbReference type="SAM" id="MobiDB-lite"/>
    </source>
</evidence>
<gene>
    <name evidence="3" type="ORF">NCTC13316_02388</name>
</gene>
<evidence type="ECO:0000256" key="2">
    <source>
        <dbReference type="SAM" id="Phobius"/>
    </source>
</evidence>
<feature type="transmembrane region" description="Helical" evidence="2">
    <location>
        <begin position="242"/>
        <end position="267"/>
    </location>
</feature>
<protein>
    <submittedName>
        <fullName evidence="3">Uncharacterized protein</fullName>
    </submittedName>
</protein>
<dbReference type="RefSeq" id="WP_115331851.1">
    <property type="nucleotide sequence ID" value="NZ_CAAAHP010000005.1"/>
</dbReference>
<evidence type="ECO:0000313" key="4">
    <source>
        <dbReference type="Proteomes" id="UP000254794"/>
    </source>
</evidence>
<accession>A0A378JNJ5</accession>
<dbReference type="OrthoDB" id="5654191at2"/>
<feature type="transmembrane region" description="Helical" evidence="2">
    <location>
        <begin position="159"/>
        <end position="184"/>
    </location>
</feature>
<evidence type="ECO:0000313" key="3">
    <source>
        <dbReference type="EMBL" id="STX52281.1"/>
    </source>
</evidence>
<keyword evidence="4" id="KW-1185">Reference proteome</keyword>
<feature type="transmembrane region" description="Helical" evidence="2">
    <location>
        <begin position="204"/>
        <end position="230"/>
    </location>
</feature>
<keyword evidence="2" id="KW-0812">Transmembrane</keyword>
<sequence length="454" mass="51214">MTKRFTENQLGQVYLGMYEDYTFYQKNGYPVQAIHESISAKLFYSLNDPTSSLCGLSEAEKNRVWAVYYAFINSTLSFQRQLPNETQQKQFWNSFDRKKQPVVVIDNTRKYHYCAHNTLLDWLLLDSFLNSFNRPRVHYGHHRSSHTHRHKEEKNKGELICYLIVLALMTFAVAASLIALYYLLKECLDSVERFIFNEGQLKAAISLSSIVGGAAAGALFGTFIASMPIMMLGIAAGVSNPVGLAITGIVCITIISAAISCGITNWIQNKAIKHQNKDALDARDPERYALSEKEEANLIKKGYDIYTVKIAIVALRKEIGEKGVPSLLNRLFTTKGGEKQENLDSIRKIKRGELGSIKVGNMEFNFRTPNLYAPVTNAYNWQQDKASVYAANPIKQSERFFPQQQTTPPATFLPQYTEQPNVMLDTTPSAPPSDEQTNTSNLYPSLAGYYNYQP</sequence>
<keyword evidence="2" id="KW-0472">Membrane</keyword>
<proteinExistence type="predicted"/>
<dbReference type="EMBL" id="UGOD01000001">
    <property type="protein sequence ID" value="STX52281.1"/>
    <property type="molecule type" value="Genomic_DNA"/>
</dbReference>
<feature type="region of interest" description="Disordered" evidence="1">
    <location>
        <begin position="422"/>
        <end position="444"/>
    </location>
</feature>
<reference evidence="3 4" key="1">
    <citation type="submission" date="2018-06" db="EMBL/GenBank/DDBJ databases">
        <authorList>
            <consortium name="Pathogen Informatics"/>
            <person name="Doyle S."/>
        </authorList>
    </citation>
    <scope>NUCLEOTIDE SEQUENCE [LARGE SCALE GENOMIC DNA]</scope>
    <source>
        <strain evidence="3 4">NCTC13316</strain>
    </source>
</reference>
<dbReference type="AlphaFoldDB" id="A0A378JNJ5"/>
<name>A0A378JNJ5_9GAMM</name>
<organism evidence="3 4">
    <name type="scientific">Legionella busanensis</name>
    <dbReference type="NCBI Taxonomy" id="190655"/>
    <lineage>
        <taxon>Bacteria</taxon>
        <taxon>Pseudomonadati</taxon>
        <taxon>Pseudomonadota</taxon>
        <taxon>Gammaproteobacteria</taxon>
        <taxon>Legionellales</taxon>
        <taxon>Legionellaceae</taxon>
        <taxon>Legionella</taxon>
    </lineage>
</organism>
<dbReference type="Proteomes" id="UP000254794">
    <property type="component" value="Unassembled WGS sequence"/>
</dbReference>
<feature type="compositionally biased region" description="Polar residues" evidence="1">
    <location>
        <begin position="422"/>
        <end position="443"/>
    </location>
</feature>